<proteinExistence type="predicted"/>
<comment type="caution">
    <text evidence="2">The sequence shown here is derived from an EMBL/GenBank/DDBJ whole genome shotgun (WGS) entry which is preliminary data.</text>
</comment>
<name>A0A4R0IK69_9ACTN</name>
<reference evidence="2 3" key="1">
    <citation type="submission" date="2019-02" db="EMBL/GenBank/DDBJ databases">
        <title>Kribbella capetownensis sp. nov. and Kribbella speibonae sp. nov., isolated from soil.</title>
        <authorList>
            <person name="Curtis S.M."/>
            <person name="Norton I."/>
            <person name="Everest G.J."/>
            <person name="Meyers P.R."/>
        </authorList>
    </citation>
    <scope>NUCLEOTIDE SEQUENCE [LARGE SCALE GENOMIC DNA]</scope>
    <source>
        <strain evidence="2 3">YM53</strain>
    </source>
</reference>
<keyword evidence="3" id="KW-1185">Reference proteome</keyword>
<evidence type="ECO:0000313" key="3">
    <source>
        <dbReference type="Proteomes" id="UP000293342"/>
    </source>
</evidence>
<accession>A0A4R0IK69</accession>
<evidence type="ECO:0000256" key="1">
    <source>
        <dbReference type="SAM" id="Phobius"/>
    </source>
</evidence>
<dbReference type="EMBL" id="SJKD01000019">
    <property type="protein sequence ID" value="TCC33891.1"/>
    <property type="molecule type" value="Genomic_DNA"/>
</dbReference>
<evidence type="ECO:0000313" key="2">
    <source>
        <dbReference type="EMBL" id="TCC33891.1"/>
    </source>
</evidence>
<keyword evidence="1" id="KW-0812">Transmembrane</keyword>
<organism evidence="2 3">
    <name type="scientific">Kribbella capetownensis</name>
    <dbReference type="NCBI Taxonomy" id="1572659"/>
    <lineage>
        <taxon>Bacteria</taxon>
        <taxon>Bacillati</taxon>
        <taxon>Actinomycetota</taxon>
        <taxon>Actinomycetes</taxon>
        <taxon>Propionibacteriales</taxon>
        <taxon>Kribbellaceae</taxon>
        <taxon>Kribbella</taxon>
    </lineage>
</organism>
<feature type="transmembrane region" description="Helical" evidence="1">
    <location>
        <begin position="26"/>
        <end position="50"/>
    </location>
</feature>
<protein>
    <submittedName>
        <fullName evidence="2">Uncharacterized protein</fullName>
    </submittedName>
</protein>
<keyword evidence="1" id="KW-1133">Transmembrane helix</keyword>
<sequence length="85" mass="9347">MQSTTYYQVLVQLSEPTTMARAAVDWAAVAAVGALLPVTIFVIVICALAWRSVRLSPGEQAYTLQLLDRLIRLARTLWSGNRGGR</sequence>
<dbReference type="AlphaFoldDB" id="A0A4R0IK69"/>
<dbReference type="RefSeq" id="WP_131519378.1">
    <property type="nucleotide sequence ID" value="NZ_SJKD01000019.1"/>
</dbReference>
<keyword evidence="1" id="KW-0472">Membrane</keyword>
<gene>
    <name evidence="2" type="ORF">E0H75_42295</name>
</gene>
<dbReference type="Proteomes" id="UP000293342">
    <property type="component" value="Unassembled WGS sequence"/>
</dbReference>